<dbReference type="Pfam" id="PF08843">
    <property type="entry name" value="AbiEii"/>
    <property type="match status" value="1"/>
</dbReference>
<evidence type="ECO:0000313" key="2">
    <source>
        <dbReference type="Proteomes" id="UP001179181"/>
    </source>
</evidence>
<proteinExistence type="predicted"/>
<accession>A0ABX0UL92</accession>
<name>A0ABX0UL92_9BACT</name>
<reference evidence="1 2" key="1">
    <citation type="submission" date="2020-03" db="EMBL/GenBank/DDBJ databases">
        <title>Genomic Encyclopedia of Type Strains, Phase IV (KMG-IV): sequencing the most valuable type-strain genomes for metagenomic binning, comparative biology and taxonomic classification.</title>
        <authorList>
            <person name="Goeker M."/>
        </authorList>
    </citation>
    <scope>NUCLEOTIDE SEQUENCE [LARGE SCALE GENOMIC DNA]</scope>
    <source>
        <strain evidence="1 2">DSM 102865</strain>
    </source>
</reference>
<dbReference type="EMBL" id="JAASQJ010000003">
    <property type="protein sequence ID" value="NIJ53726.1"/>
    <property type="molecule type" value="Genomic_DNA"/>
</dbReference>
<comment type="caution">
    <text evidence="1">The sequence shown here is derived from an EMBL/GenBank/DDBJ whole genome shotgun (WGS) entry which is preliminary data.</text>
</comment>
<dbReference type="InterPro" id="IPR014942">
    <property type="entry name" value="AbiEii"/>
</dbReference>
<dbReference type="Proteomes" id="UP001179181">
    <property type="component" value="Unassembled WGS sequence"/>
</dbReference>
<gene>
    <name evidence="1" type="ORF">FHS68_002908</name>
</gene>
<dbReference type="RefSeq" id="WP_167271202.1">
    <property type="nucleotide sequence ID" value="NZ_JAASQJ010000003.1"/>
</dbReference>
<protein>
    <recommendedName>
        <fullName evidence="3">Nucleotidyl transferase AbiEii toxin, Type IV TA system</fullName>
    </recommendedName>
</protein>
<evidence type="ECO:0000313" key="1">
    <source>
        <dbReference type="EMBL" id="NIJ53726.1"/>
    </source>
</evidence>
<sequence length="209" mass="23765">MLHTQTVTKPTLEILRGLLNLPEMSGFALVGGTNLSLRFGHRISIDLDLFTSESFDLQDLRETIRDKFPKSLELSARKQTLLLNIDGVKTDMMRHSYAVLKPVETIEGIRLMSLPDVAAMKLGAVAGRGAKKDFWDIHKLLEMYSVEEMISFYNLKYPDSDPSQVLRSLVYFEDADQQPNPEDLQNTSWDQIKLKISEQVKNYTKDAIG</sequence>
<dbReference type="Gene3D" id="3.10.450.620">
    <property type="entry name" value="JHP933, nucleotidyltransferase-like core domain"/>
    <property type="match status" value="1"/>
</dbReference>
<evidence type="ECO:0008006" key="3">
    <source>
        <dbReference type="Google" id="ProtNLM"/>
    </source>
</evidence>
<keyword evidence="2" id="KW-1185">Reference proteome</keyword>
<organism evidence="1 2">
    <name type="scientific">Dyadobacter arcticus</name>
    <dbReference type="NCBI Taxonomy" id="1078754"/>
    <lineage>
        <taxon>Bacteria</taxon>
        <taxon>Pseudomonadati</taxon>
        <taxon>Bacteroidota</taxon>
        <taxon>Cytophagia</taxon>
        <taxon>Cytophagales</taxon>
        <taxon>Spirosomataceae</taxon>
        <taxon>Dyadobacter</taxon>
    </lineage>
</organism>